<keyword evidence="3" id="KW-1185">Reference proteome</keyword>
<dbReference type="InterPro" id="IPR025711">
    <property type="entry name" value="PepSY"/>
</dbReference>
<evidence type="ECO:0000313" key="2">
    <source>
        <dbReference type="EMBL" id="KTC92620.1"/>
    </source>
</evidence>
<protein>
    <recommendedName>
        <fullName evidence="1">PepSY domain-containing protein</fullName>
    </recommendedName>
</protein>
<sequence length="85" mass="9641">MIQYENENNCSIITSFSMFRCFCRLSQPKVSIQQALSAAEKAGYTNIQKIEFEHGQWEVEGRDAQGKKFEVKIDASTGTLSKDND</sequence>
<evidence type="ECO:0000259" key="1">
    <source>
        <dbReference type="Pfam" id="PF13670"/>
    </source>
</evidence>
<dbReference type="EMBL" id="LNXY01000004">
    <property type="protein sequence ID" value="KTC92620.1"/>
    <property type="molecule type" value="Genomic_DNA"/>
</dbReference>
<accession>A0A0W0TAG8</accession>
<organism evidence="2 3">
    <name type="scientific">Legionella drozanskii LLAP-1</name>
    <dbReference type="NCBI Taxonomy" id="1212489"/>
    <lineage>
        <taxon>Bacteria</taxon>
        <taxon>Pseudomonadati</taxon>
        <taxon>Pseudomonadota</taxon>
        <taxon>Gammaproteobacteria</taxon>
        <taxon>Legionellales</taxon>
        <taxon>Legionellaceae</taxon>
        <taxon>Legionella</taxon>
    </lineage>
</organism>
<evidence type="ECO:0000313" key="3">
    <source>
        <dbReference type="Proteomes" id="UP000054736"/>
    </source>
</evidence>
<dbReference type="AlphaFoldDB" id="A0A0W0TAG8"/>
<dbReference type="Gene3D" id="3.10.450.40">
    <property type="match status" value="1"/>
</dbReference>
<dbReference type="Proteomes" id="UP000054736">
    <property type="component" value="Unassembled WGS sequence"/>
</dbReference>
<proteinExistence type="predicted"/>
<dbReference type="STRING" id="1212489.Ldro_0610"/>
<name>A0A0W0TAG8_9GAMM</name>
<comment type="caution">
    <text evidence="2">The sequence shown here is derived from an EMBL/GenBank/DDBJ whole genome shotgun (WGS) entry which is preliminary data.</text>
</comment>
<dbReference type="Pfam" id="PF13670">
    <property type="entry name" value="PepSY_2"/>
    <property type="match status" value="1"/>
</dbReference>
<dbReference type="PATRIC" id="fig|1212489.4.peg.635"/>
<gene>
    <name evidence="2" type="ORF">Ldro_0610</name>
</gene>
<reference evidence="2 3" key="1">
    <citation type="submission" date="2015-11" db="EMBL/GenBank/DDBJ databases">
        <title>Genomic analysis of 38 Legionella species identifies large and diverse effector repertoires.</title>
        <authorList>
            <person name="Burstein D."/>
            <person name="Amaro F."/>
            <person name="Zusman T."/>
            <person name="Lifshitz Z."/>
            <person name="Cohen O."/>
            <person name="Gilbert J.A."/>
            <person name="Pupko T."/>
            <person name="Shuman H.A."/>
            <person name="Segal G."/>
        </authorList>
    </citation>
    <scope>NUCLEOTIDE SEQUENCE [LARGE SCALE GENOMIC DNA]</scope>
    <source>
        <strain evidence="2 3">ATCC 700990</strain>
    </source>
</reference>
<feature type="domain" description="PepSY" evidence="1">
    <location>
        <begin position="32"/>
        <end position="82"/>
    </location>
</feature>